<comment type="caution">
    <text evidence="1">The sequence shown here is derived from an EMBL/GenBank/DDBJ whole genome shotgun (WGS) entry which is preliminary data.</text>
</comment>
<protein>
    <submittedName>
        <fullName evidence="1">DUF1800 family protein</fullName>
    </submittedName>
</protein>
<keyword evidence="2" id="KW-1185">Reference proteome</keyword>
<accession>A0ABP7TPW4</accession>
<organism evidence="1 2">
    <name type="scientific">Actimicrobium antarcticum</name>
    <dbReference type="NCBI Taxonomy" id="1051899"/>
    <lineage>
        <taxon>Bacteria</taxon>
        <taxon>Pseudomonadati</taxon>
        <taxon>Pseudomonadota</taxon>
        <taxon>Betaproteobacteria</taxon>
        <taxon>Burkholderiales</taxon>
        <taxon>Oxalobacteraceae</taxon>
        <taxon>Actimicrobium</taxon>
    </lineage>
</organism>
<evidence type="ECO:0000313" key="1">
    <source>
        <dbReference type="EMBL" id="GAA4029488.1"/>
    </source>
</evidence>
<dbReference type="Proteomes" id="UP001501353">
    <property type="component" value="Unassembled WGS sequence"/>
</dbReference>
<dbReference type="PANTHER" id="PTHR43737:SF1">
    <property type="entry name" value="DUF1501 DOMAIN-CONTAINING PROTEIN"/>
    <property type="match status" value="1"/>
</dbReference>
<dbReference type="EMBL" id="BAAAZE010000012">
    <property type="protein sequence ID" value="GAA4029488.1"/>
    <property type="molecule type" value="Genomic_DNA"/>
</dbReference>
<gene>
    <name evidence="1" type="ORF">GCM10022212_29600</name>
</gene>
<dbReference type="InterPro" id="IPR014917">
    <property type="entry name" value="DUF1800"/>
</dbReference>
<dbReference type="Pfam" id="PF08811">
    <property type="entry name" value="DUF1800"/>
    <property type="match status" value="1"/>
</dbReference>
<dbReference type="PANTHER" id="PTHR43737">
    <property type="entry name" value="BLL7424 PROTEIN"/>
    <property type="match status" value="1"/>
</dbReference>
<proteinExistence type="predicted"/>
<reference evidence="2" key="1">
    <citation type="journal article" date="2019" name="Int. J. Syst. Evol. Microbiol.">
        <title>The Global Catalogue of Microorganisms (GCM) 10K type strain sequencing project: providing services to taxonomists for standard genome sequencing and annotation.</title>
        <authorList>
            <consortium name="The Broad Institute Genomics Platform"/>
            <consortium name="The Broad Institute Genome Sequencing Center for Infectious Disease"/>
            <person name="Wu L."/>
            <person name="Ma J."/>
        </authorList>
    </citation>
    <scope>NUCLEOTIDE SEQUENCE [LARGE SCALE GENOMIC DNA]</scope>
    <source>
        <strain evidence="2">JCM 16673</strain>
    </source>
</reference>
<name>A0ABP7TPW4_9BURK</name>
<evidence type="ECO:0000313" key="2">
    <source>
        <dbReference type="Proteomes" id="UP001501353"/>
    </source>
</evidence>
<sequence>MHRDYLTKTAATLTNGARLGQNNVFETFWKQAATGEDQLRQRVTFALSQIFVVSLQDAFLSDHPVMVAGYYDTLAANAFGNFRSLLEAVSLHPAMGVYLTSLHNQKEDATRTPDENYAREVMQLMSIGLLELNPDGSQKKANGAPIETYTSADITGLAKVFTGWSWAGADKSNARFAGNGTQDPDRDWKPMQSYPQFHSTSEKSFLGVTVPAQSTANPEASLKVALDRLFNHPNVGPFIGKQLIQRLVVSNPSPAYVARVSAAFANDGQGVRGDMKAVIRAILLDPEAGSATRLSAIDNGKLREPILRLAGWMRAFGVTSASGRFLMTNLDDPISSLGQSPLRSPSVFNFYRPGYVPPNTAIASAGLVAPEMQLVGNTSVVGYLNTMRDIVPNGAGANRDVTSSYVTEIALANTPDKLIDRVDLLLLAGQMTPMLRTQILAALNSVAISATDTVAADRARKNRVWLSVFLTLASTEYLVQK</sequence>